<dbReference type="EMBL" id="BGPR01015064">
    <property type="protein sequence ID" value="GBN67864.1"/>
    <property type="molecule type" value="Genomic_DNA"/>
</dbReference>
<dbReference type="Proteomes" id="UP000499080">
    <property type="component" value="Unassembled WGS sequence"/>
</dbReference>
<evidence type="ECO:0000313" key="2">
    <source>
        <dbReference type="Proteomes" id="UP000499080"/>
    </source>
</evidence>
<sequence length="150" mass="17825">MLPCLSKQLKPKYPIKDTLKRRQNTQNKYFKSNSNLKPLKVNLHVWFRKLPKEPWIRGKIVNIGPKPRTYTICAENGKMYGRNRFFIREDKSNKFCENVRIPEDIYSSEEQETVEMPDNNQQDIVVLSNNAQPTSRFGRKLTQLKRYGFE</sequence>
<comment type="caution">
    <text evidence="1">The sequence shown here is derived from an EMBL/GenBank/DDBJ whole genome shotgun (WGS) entry which is preliminary data.</text>
</comment>
<accession>A0A4Y2QWQ4</accession>
<protein>
    <submittedName>
        <fullName evidence="1">Uncharacterized protein</fullName>
    </submittedName>
</protein>
<dbReference type="AlphaFoldDB" id="A0A4Y2QWQ4"/>
<evidence type="ECO:0000313" key="1">
    <source>
        <dbReference type="EMBL" id="GBN67864.1"/>
    </source>
</evidence>
<gene>
    <name evidence="1" type="ORF">AVEN_252135_1</name>
</gene>
<organism evidence="1 2">
    <name type="scientific">Araneus ventricosus</name>
    <name type="common">Orbweaver spider</name>
    <name type="synonym">Epeira ventricosa</name>
    <dbReference type="NCBI Taxonomy" id="182803"/>
    <lineage>
        <taxon>Eukaryota</taxon>
        <taxon>Metazoa</taxon>
        <taxon>Ecdysozoa</taxon>
        <taxon>Arthropoda</taxon>
        <taxon>Chelicerata</taxon>
        <taxon>Arachnida</taxon>
        <taxon>Araneae</taxon>
        <taxon>Araneomorphae</taxon>
        <taxon>Entelegynae</taxon>
        <taxon>Araneoidea</taxon>
        <taxon>Araneidae</taxon>
        <taxon>Araneus</taxon>
    </lineage>
</organism>
<keyword evidence="2" id="KW-1185">Reference proteome</keyword>
<reference evidence="1 2" key="1">
    <citation type="journal article" date="2019" name="Sci. Rep.">
        <title>Orb-weaving spider Araneus ventricosus genome elucidates the spidroin gene catalogue.</title>
        <authorList>
            <person name="Kono N."/>
            <person name="Nakamura H."/>
            <person name="Ohtoshi R."/>
            <person name="Moran D.A.P."/>
            <person name="Shinohara A."/>
            <person name="Yoshida Y."/>
            <person name="Fujiwara M."/>
            <person name="Mori M."/>
            <person name="Tomita M."/>
            <person name="Arakawa K."/>
        </authorList>
    </citation>
    <scope>NUCLEOTIDE SEQUENCE [LARGE SCALE GENOMIC DNA]</scope>
</reference>
<name>A0A4Y2QWQ4_ARAVE</name>
<proteinExistence type="predicted"/>